<dbReference type="Proteomes" id="UP001484199">
    <property type="component" value="Chromosome"/>
</dbReference>
<name>A0ABZ2U7N0_ASHYP</name>
<evidence type="ECO:0000313" key="8">
    <source>
        <dbReference type="Proteomes" id="UP001484199"/>
    </source>
</evidence>
<dbReference type="EMBL" id="CP146843">
    <property type="protein sequence ID" value="WYY26194.1"/>
    <property type="molecule type" value="Genomic_DNA"/>
</dbReference>
<sequence length="103" mass="12126">MTIEQIRKLSKEEMDKKIFSLKEELFNARMELNLVKLKDTSRIRKIKKIIKQIKTIIREKEIAKINNVDENTKVKNQSVSTLDHENSVAKEDSIQKKDNSLDK</sequence>
<proteinExistence type="inferred from homology"/>
<keyword evidence="8" id="KW-1185">Reference proteome</keyword>
<keyword evidence="3 5" id="KW-0687">Ribonucleoprotein</keyword>
<dbReference type="InterPro" id="IPR001854">
    <property type="entry name" value="Ribosomal_uL29"/>
</dbReference>
<dbReference type="InterPro" id="IPR036049">
    <property type="entry name" value="Ribosomal_uL29_sf"/>
</dbReference>
<evidence type="ECO:0000256" key="6">
    <source>
        <dbReference type="SAM" id="MobiDB-lite"/>
    </source>
</evidence>
<evidence type="ECO:0000256" key="1">
    <source>
        <dbReference type="ARBA" id="ARBA00009254"/>
    </source>
</evidence>
<evidence type="ECO:0000256" key="3">
    <source>
        <dbReference type="ARBA" id="ARBA00023274"/>
    </source>
</evidence>
<dbReference type="NCBIfam" id="TIGR00012">
    <property type="entry name" value="L29"/>
    <property type="match status" value="1"/>
</dbReference>
<protein>
    <recommendedName>
        <fullName evidence="4 5">Large ribosomal subunit protein uL29</fullName>
    </recommendedName>
</protein>
<accession>A0ABZ2U7N0</accession>
<evidence type="ECO:0000256" key="2">
    <source>
        <dbReference type="ARBA" id="ARBA00022980"/>
    </source>
</evidence>
<comment type="similarity">
    <text evidence="1 5">Belongs to the universal ribosomal protein uL29 family.</text>
</comment>
<reference evidence="7" key="1">
    <citation type="submission" date="2024-03" db="EMBL/GenBank/DDBJ databases">
        <title>The Complete Genome of 'Candidatus Phytoplasma fraxini' AshY1 from the Ash Yellows Group.</title>
        <authorList>
            <person name="Boehm J.W."/>
            <person name="Huettel B."/>
            <person name="Schneider B."/>
            <person name="Kube M."/>
        </authorList>
    </citation>
    <scope>NUCLEOTIDE SEQUENCE [LARGE SCALE GENOMIC DNA]</scope>
    <source>
        <strain evidence="7">AshY1</strain>
    </source>
</reference>
<feature type="region of interest" description="Disordered" evidence="6">
    <location>
        <begin position="75"/>
        <end position="103"/>
    </location>
</feature>
<evidence type="ECO:0000256" key="4">
    <source>
        <dbReference type="ARBA" id="ARBA00035204"/>
    </source>
</evidence>
<dbReference type="SUPFAM" id="SSF46561">
    <property type="entry name" value="Ribosomal protein L29 (L29p)"/>
    <property type="match status" value="1"/>
</dbReference>
<evidence type="ECO:0000256" key="5">
    <source>
        <dbReference type="HAMAP-Rule" id="MF_00374"/>
    </source>
</evidence>
<evidence type="ECO:0000313" key="7">
    <source>
        <dbReference type="EMBL" id="WYY26194.1"/>
    </source>
</evidence>
<dbReference type="GO" id="GO:0005840">
    <property type="term" value="C:ribosome"/>
    <property type="evidence" value="ECO:0007669"/>
    <property type="project" value="UniProtKB-KW"/>
</dbReference>
<dbReference type="HAMAP" id="MF_00374">
    <property type="entry name" value="Ribosomal_uL29"/>
    <property type="match status" value="1"/>
</dbReference>
<dbReference type="Pfam" id="PF00831">
    <property type="entry name" value="Ribosomal_L29"/>
    <property type="match status" value="1"/>
</dbReference>
<feature type="compositionally biased region" description="Basic and acidic residues" evidence="6">
    <location>
        <begin position="82"/>
        <end position="103"/>
    </location>
</feature>
<organism evidence="7 8">
    <name type="scientific">Ash yellows phytoplasma</name>
    <dbReference type="NCBI Taxonomy" id="35780"/>
    <lineage>
        <taxon>Bacteria</taxon>
        <taxon>Bacillati</taxon>
        <taxon>Mycoplasmatota</taxon>
        <taxon>Mollicutes</taxon>
        <taxon>Acholeplasmatales</taxon>
        <taxon>Acholeplasmataceae</taxon>
        <taxon>Candidatus Phytoplasma</taxon>
        <taxon>16SrVII (Ash yellows group)</taxon>
    </lineage>
</organism>
<gene>
    <name evidence="5" type="primary">rpmC</name>
    <name evidence="7" type="ORF">AshY1_00380</name>
</gene>
<dbReference type="RefSeq" id="WP_341266604.1">
    <property type="nucleotide sequence ID" value="NZ_CP146843.1"/>
</dbReference>
<keyword evidence="2 5" id="KW-0689">Ribosomal protein</keyword>
<dbReference type="Gene3D" id="1.10.287.310">
    <property type="match status" value="1"/>
</dbReference>